<dbReference type="InterPro" id="IPR027417">
    <property type="entry name" value="P-loop_NTPase"/>
</dbReference>
<dbReference type="InterPro" id="IPR030379">
    <property type="entry name" value="G_SEPTIN_dom"/>
</dbReference>
<feature type="region of interest" description="Disordered" evidence="3">
    <location>
        <begin position="93"/>
        <end position="113"/>
    </location>
</feature>
<dbReference type="PANTHER" id="PTHR32046">
    <property type="entry name" value="G DOMAIN-CONTAINING PROTEIN"/>
    <property type="match status" value="1"/>
</dbReference>
<keyword evidence="1" id="KW-0547">Nucleotide-binding</keyword>
<evidence type="ECO:0000256" key="1">
    <source>
        <dbReference type="RuleBase" id="RU004560"/>
    </source>
</evidence>
<protein>
    <submittedName>
        <fullName evidence="5">Uncharacterized LOC109986305</fullName>
    </submittedName>
</protein>
<organism evidence="5 6">
    <name type="scientific">Labrus bergylta</name>
    <name type="common">ballan wrasse</name>
    <dbReference type="NCBI Taxonomy" id="56723"/>
    <lineage>
        <taxon>Eukaryota</taxon>
        <taxon>Metazoa</taxon>
        <taxon>Chordata</taxon>
        <taxon>Craniata</taxon>
        <taxon>Vertebrata</taxon>
        <taxon>Euteleostomi</taxon>
        <taxon>Actinopterygii</taxon>
        <taxon>Neopterygii</taxon>
        <taxon>Teleostei</taxon>
        <taxon>Neoteleostei</taxon>
        <taxon>Acanthomorphata</taxon>
        <taxon>Eupercaria</taxon>
        <taxon>Labriformes</taxon>
        <taxon>Labridae</taxon>
        <taxon>Labrus</taxon>
    </lineage>
</organism>
<dbReference type="STRING" id="56723.ENSLBEP00000025996"/>
<evidence type="ECO:0000256" key="2">
    <source>
        <dbReference type="SAM" id="Coils"/>
    </source>
</evidence>
<dbReference type="GeneID" id="136183224"/>
<evidence type="ECO:0000259" key="4">
    <source>
        <dbReference type="Pfam" id="PF00735"/>
    </source>
</evidence>
<feature type="domain" description="Septin-type G" evidence="4">
    <location>
        <begin position="53"/>
        <end position="145"/>
    </location>
</feature>
<comment type="similarity">
    <text evidence="1">Belongs to the TRAFAC class TrmE-Era-EngA-EngB-Septin-like GTPase superfamily. Septin GTPase family.</text>
</comment>
<sequence>MAKNTTTRYDHITCKHLIRSGSPTIYQLTPKKEKIGTIKRMTLGEKNPTKVHKTILLVGETGTGKSTLINALVNYAMGVTWEDNVWFEIVEDEKKQSQSQEEDEESDEKCESQTSDVIVYEIFGFEDKTLPYSLTIIDTPGYGDTRGPEYDDAISTRLTDVFRSQYGVHEMNVVGLVLKASENRLSDRLRYVFDSVASLFGKEMENNIVSLITHSDGMTPENVLDALNAANIKCAKDENNQPVHFLFSNLQNKERTKKTRVLKNAHETTMEGMSEFGQFVLEKAPQQLKTTVAVLNERIRLTASIQNLQERVELIEFQQKEIQQTQEALRKHEQEMKSNENFTVEVDEPYKVKEPISGGMWAWVLYEGAVSCNVCEENCHYPGCTMAWYPRDCEVMKKSHCTVCTGKCPVSDHVKEKWTYVTKTRKGTKTLQDVKKKFDQSKADCKEKTSLLETVQKKMDELKKEKDQWLEESFQHVVKLEQIALNADSLSTHIHLDFLIEKMKENSDRFEEEVQKLEEIKRRVNKGTKAGLGYKIGRLAASAGRAFK</sequence>
<keyword evidence="1" id="KW-0342">GTP-binding</keyword>
<evidence type="ECO:0000313" key="6">
    <source>
        <dbReference type="Proteomes" id="UP000261660"/>
    </source>
</evidence>
<evidence type="ECO:0000313" key="5">
    <source>
        <dbReference type="Ensembl" id="ENSLBEP00000025996.1"/>
    </source>
</evidence>
<feature type="coiled-coil region" evidence="2">
    <location>
        <begin position="445"/>
        <end position="472"/>
    </location>
</feature>
<dbReference type="OrthoDB" id="8954335at2759"/>
<reference evidence="5" key="2">
    <citation type="submission" date="2025-09" db="UniProtKB">
        <authorList>
            <consortium name="Ensembl"/>
        </authorList>
    </citation>
    <scope>IDENTIFICATION</scope>
</reference>
<reference evidence="5" key="1">
    <citation type="submission" date="2025-08" db="UniProtKB">
        <authorList>
            <consortium name="Ensembl"/>
        </authorList>
    </citation>
    <scope>IDENTIFICATION</scope>
</reference>
<dbReference type="Ensembl" id="ENSLBET00000027288.1">
    <property type="protein sequence ID" value="ENSLBEP00000025996.1"/>
    <property type="gene ID" value="ENSLBEG00000019807.1"/>
</dbReference>
<dbReference type="GO" id="GO:0005525">
    <property type="term" value="F:GTP binding"/>
    <property type="evidence" value="ECO:0007669"/>
    <property type="project" value="UniProtKB-KW"/>
</dbReference>
<proteinExistence type="inferred from homology"/>
<dbReference type="InterPro" id="IPR025662">
    <property type="entry name" value="Sigma_54_int_dom_ATP-bd_1"/>
</dbReference>
<dbReference type="Gene3D" id="3.40.50.300">
    <property type="entry name" value="P-loop containing nucleotide triphosphate hydrolases"/>
    <property type="match status" value="1"/>
</dbReference>
<dbReference type="FunCoup" id="A0A3Q3FZ32">
    <property type="interactions" value="14"/>
</dbReference>
<keyword evidence="2" id="KW-0175">Coiled coil</keyword>
<accession>A0A3Q3FZ32</accession>
<feature type="coiled-coil region" evidence="2">
    <location>
        <begin position="500"/>
        <end position="527"/>
    </location>
</feature>
<keyword evidence="6" id="KW-1185">Reference proteome</keyword>
<name>A0A3Q3FZ32_9LABR</name>
<dbReference type="RefSeq" id="XP_065821997.1">
    <property type="nucleotide sequence ID" value="XM_065965925.1"/>
</dbReference>
<dbReference type="GeneTree" id="ENSGT00500000044904"/>
<evidence type="ECO:0000256" key="3">
    <source>
        <dbReference type="SAM" id="MobiDB-lite"/>
    </source>
</evidence>
<dbReference type="InParanoid" id="A0A3Q3FZ32"/>
<dbReference type="PANTHER" id="PTHR32046:SF11">
    <property type="entry name" value="IMMUNE-ASSOCIATED NUCLEOTIDE-BINDING PROTEIN 10-LIKE"/>
    <property type="match status" value="1"/>
</dbReference>
<feature type="coiled-coil region" evidence="2">
    <location>
        <begin position="305"/>
        <end position="342"/>
    </location>
</feature>
<dbReference type="PROSITE" id="PS00675">
    <property type="entry name" value="SIGMA54_INTERACT_1"/>
    <property type="match status" value="1"/>
</dbReference>
<dbReference type="AlphaFoldDB" id="A0A3Q3FZ32"/>
<dbReference type="SUPFAM" id="SSF52540">
    <property type="entry name" value="P-loop containing nucleoside triphosphate hydrolases"/>
    <property type="match status" value="2"/>
</dbReference>
<dbReference type="Proteomes" id="UP000261660">
    <property type="component" value="Unplaced"/>
</dbReference>
<dbReference type="Pfam" id="PF00735">
    <property type="entry name" value="Septin"/>
    <property type="match status" value="1"/>
</dbReference>